<dbReference type="GO" id="GO:0016020">
    <property type="term" value="C:membrane"/>
    <property type="evidence" value="ECO:0007669"/>
    <property type="project" value="UniProtKB-SubCell"/>
</dbReference>
<dbReference type="GO" id="GO:0016757">
    <property type="term" value="F:glycosyltransferase activity"/>
    <property type="evidence" value="ECO:0007669"/>
    <property type="project" value="UniProtKB-KW"/>
</dbReference>
<evidence type="ECO:0000256" key="1">
    <source>
        <dbReference type="ARBA" id="ARBA00004606"/>
    </source>
</evidence>
<keyword evidence="7" id="KW-0812">Transmembrane</keyword>
<keyword evidence="2" id="KW-0328">Glycosyltransferase</keyword>
<organism evidence="8 9">
    <name type="scientific">Urochloa decumbens</name>
    <dbReference type="NCBI Taxonomy" id="240449"/>
    <lineage>
        <taxon>Eukaryota</taxon>
        <taxon>Viridiplantae</taxon>
        <taxon>Streptophyta</taxon>
        <taxon>Embryophyta</taxon>
        <taxon>Tracheophyta</taxon>
        <taxon>Spermatophyta</taxon>
        <taxon>Magnoliopsida</taxon>
        <taxon>Liliopsida</taxon>
        <taxon>Poales</taxon>
        <taxon>Poaceae</taxon>
        <taxon>PACMAD clade</taxon>
        <taxon>Panicoideae</taxon>
        <taxon>Panicodae</taxon>
        <taxon>Paniceae</taxon>
        <taxon>Melinidinae</taxon>
        <taxon>Urochloa</taxon>
    </lineage>
</organism>
<evidence type="ECO:0000256" key="3">
    <source>
        <dbReference type="ARBA" id="ARBA00022679"/>
    </source>
</evidence>
<evidence type="ECO:0000256" key="7">
    <source>
        <dbReference type="SAM" id="Phobius"/>
    </source>
</evidence>
<evidence type="ECO:0000256" key="4">
    <source>
        <dbReference type="ARBA" id="ARBA00023136"/>
    </source>
</evidence>
<feature type="region of interest" description="Disordered" evidence="6">
    <location>
        <begin position="59"/>
        <end position="90"/>
    </location>
</feature>
<keyword evidence="7" id="KW-1133">Transmembrane helix</keyword>
<protein>
    <submittedName>
        <fullName evidence="8">Uncharacterized protein</fullName>
    </submittedName>
</protein>
<dbReference type="AlphaFoldDB" id="A0ABC9D9Y9"/>
<name>A0ABC9D9Y9_9POAL</name>
<gene>
    <name evidence="8" type="ORF">URODEC1_LOCUS83256</name>
</gene>
<accession>A0ABC9D9Y9</accession>
<evidence type="ECO:0000313" key="8">
    <source>
        <dbReference type="EMBL" id="CAL5034847.1"/>
    </source>
</evidence>
<keyword evidence="3" id="KW-0808">Transferase</keyword>
<proteinExistence type="predicted"/>
<keyword evidence="9" id="KW-1185">Reference proteome</keyword>
<keyword evidence="5" id="KW-0325">Glycoprotein</keyword>
<evidence type="ECO:0000256" key="2">
    <source>
        <dbReference type="ARBA" id="ARBA00022676"/>
    </source>
</evidence>
<dbReference type="InterPro" id="IPR044174">
    <property type="entry name" value="BC10-like"/>
</dbReference>
<feature type="transmembrane region" description="Helical" evidence="7">
    <location>
        <begin position="20"/>
        <end position="39"/>
    </location>
</feature>
<dbReference type="EMBL" id="OZ075142">
    <property type="protein sequence ID" value="CAL5034847.1"/>
    <property type="molecule type" value="Genomic_DNA"/>
</dbReference>
<feature type="compositionally biased region" description="Pro residues" evidence="6">
    <location>
        <begin position="59"/>
        <end position="85"/>
    </location>
</feature>
<evidence type="ECO:0000256" key="6">
    <source>
        <dbReference type="SAM" id="MobiDB-lite"/>
    </source>
</evidence>
<keyword evidence="4 7" id="KW-0472">Membrane</keyword>
<dbReference type="Proteomes" id="UP001497457">
    <property type="component" value="Chromosome 32b"/>
</dbReference>
<dbReference type="Pfam" id="PF02485">
    <property type="entry name" value="Branch"/>
    <property type="match status" value="1"/>
</dbReference>
<evidence type="ECO:0000313" key="9">
    <source>
        <dbReference type="Proteomes" id="UP001497457"/>
    </source>
</evidence>
<dbReference type="PANTHER" id="PTHR31042:SF73">
    <property type="match status" value="1"/>
</dbReference>
<evidence type="ECO:0000256" key="5">
    <source>
        <dbReference type="ARBA" id="ARBA00023180"/>
    </source>
</evidence>
<comment type="subcellular location">
    <subcellularLocation>
        <location evidence="1">Membrane</location>
        <topology evidence="1">Single-pass type II membrane protein</topology>
    </subcellularLocation>
</comment>
<dbReference type="PANTHER" id="PTHR31042">
    <property type="entry name" value="CORE-2/I-BRANCHING BETA-1,6-N-ACETYLGLUCOSAMINYLTRANSFERASE FAMILY PROTEIN-RELATED"/>
    <property type="match status" value="1"/>
</dbReference>
<reference evidence="8" key="1">
    <citation type="submission" date="2024-10" db="EMBL/GenBank/DDBJ databases">
        <authorList>
            <person name="Ryan C."/>
        </authorList>
    </citation>
    <scope>NUCLEOTIDE SEQUENCE [LARGE SCALE GENOMIC DNA]</scope>
</reference>
<dbReference type="InterPro" id="IPR003406">
    <property type="entry name" value="Glyco_trans_14"/>
</dbReference>
<dbReference type="SUPFAM" id="SSF101447">
    <property type="entry name" value="Formin homology 2 domain (FH2 domain)"/>
    <property type="match status" value="1"/>
</dbReference>
<sequence>MTDANAPVRASQSSQVGSRLLNNVVTMLILFSLGFVLGMTSNSKYPNFYLPFMPSLPTPPSLPPSPPPPPPLPVPSPPPPPPPPATQNQQMGLTTTTGFLAPGGGGGSLNYPSNMTDEELLWWASMAPKARTTPYRDRPPKVAFLFLVRGDMPLRPLWENFFRGHEGLYSIYVHADPSYAGPPPPEDSVFHGRAIPSQKTFWGDVSLVAAERRLVAHALLDDVANQRFALLSESCIPVYNFTTVHALLTASNTSFVDSFVNHDSDVRYDPSFGRRNNNNNITLAQWRKGAQWFEMDRSLAVELVADGGYYGAFAEHCARRRFCFAEEHYLPTLLSVLGWGPRNANRTLTYADWRRGGSHPRRHGARDVTEELIGEIRGGGAGGRGQNCSAYGDGARGVCYLFARKFAPDTLQPLLRLAPKVMGFG</sequence>